<dbReference type="InterPro" id="IPR037522">
    <property type="entry name" value="HD_GYP_dom"/>
</dbReference>
<dbReference type="PANTHER" id="PTHR43155:SF2">
    <property type="entry name" value="CYCLIC DI-GMP PHOSPHODIESTERASE PA4108"/>
    <property type="match status" value="1"/>
</dbReference>
<evidence type="ECO:0000313" key="2">
    <source>
        <dbReference type="EMBL" id="MFC7751617.1"/>
    </source>
</evidence>
<dbReference type="Proteomes" id="UP001596528">
    <property type="component" value="Unassembled WGS sequence"/>
</dbReference>
<keyword evidence="2" id="KW-0378">Hydrolase</keyword>
<evidence type="ECO:0000259" key="1">
    <source>
        <dbReference type="PROSITE" id="PS51832"/>
    </source>
</evidence>
<dbReference type="EC" id="3.1.4.-" evidence="2"/>
<dbReference type="Pfam" id="PF13487">
    <property type="entry name" value="HD_5"/>
    <property type="match status" value="1"/>
</dbReference>
<sequence length="226" mass="25467">MNSGLTVVGSPVRKVRPSSDVPGWKNMLKNKHAPTYTHCIRVAKLAHMLGTAMRLTEKELAQLGTGCCLHDIGKLMIPNSILNSSKPMTDREWRLMKLHPEIGSDILERTTSVDREVIEIVRHHHERWDGTGYPAGLKGADIPLFARICSVVDAFDSMISERPYRKRRTIEEAVTELIAHGGTQFDTAIVLQFEAIVKDVQYLYPIKIQANESSRTRHEERADTQG</sequence>
<dbReference type="InterPro" id="IPR003607">
    <property type="entry name" value="HD/PDEase_dom"/>
</dbReference>
<proteinExistence type="predicted"/>
<organism evidence="2 3">
    <name type="scientific">Paenibacillus thermoaerophilus</name>
    <dbReference type="NCBI Taxonomy" id="1215385"/>
    <lineage>
        <taxon>Bacteria</taxon>
        <taxon>Bacillati</taxon>
        <taxon>Bacillota</taxon>
        <taxon>Bacilli</taxon>
        <taxon>Bacillales</taxon>
        <taxon>Paenibacillaceae</taxon>
        <taxon>Paenibacillus</taxon>
    </lineage>
</organism>
<gene>
    <name evidence="2" type="ORF">ACFQWB_17015</name>
</gene>
<dbReference type="GO" id="GO:0016787">
    <property type="term" value="F:hydrolase activity"/>
    <property type="evidence" value="ECO:0007669"/>
    <property type="project" value="UniProtKB-KW"/>
</dbReference>
<reference evidence="3" key="1">
    <citation type="journal article" date="2019" name="Int. J. Syst. Evol. Microbiol.">
        <title>The Global Catalogue of Microorganisms (GCM) 10K type strain sequencing project: providing services to taxonomists for standard genome sequencing and annotation.</title>
        <authorList>
            <consortium name="The Broad Institute Genomics Platform"/>
            <consortium name="The Broad Institute Genome Sequencing Center for Infectious Disease"/>
            <person name="Wu L."/>
            <person name="Ma J."/>
        </authorList>
    </citation>
    <scope>NUCLEOTIDE SEQUENCE [LARGE SCALE GENOMIC DNA]</scope>
    <source>
        <strain evidence="3">JCM 18657</strain>
    </source>
</reference>
<dbReference type="RefSeq" id="WP_138788133.1">
    <property type="nucleotide sequence ID" value="NZ_JBHTGQ010000054.1"/>
</dbReference>
<dbReference type="SUPFAM" id="SSF109604">
    <property type="entry name" value="HD-domain/PDEase-like"/>
    <property type="match status" value="1"/>
</dbReference>
<dbReference type="PANTHER" id="PTHR43155">
    <property type="entry name" value="CYCLIC DI-GMP PHOSPHODIESTERASE PA4108-RELATED"/>
    <property type="match status" value="1"/>
</dbReference>
<evidence type="ECO:0000313" key="3">
    <source>
        <dbReference type="Proteomes" id="UP001596528"/>
    </source>
</evidence>
<name>A0ABW2V632_9BACL</name>
<dbReference type="CDD" id="cd00077">
    <property type="entry name" value="HDc"/>
    <property type="match status" value="1"/>
</dbReference>
<keyword evidence="3" id="KW-1185">Reference proteome</keyword>
<comment type="caution">
    <text evidence="2">The sequence shown here is derived from an EMBL/GenBank/DDBJ whole genome shotgun (WGS) entry which is preliminary data.</text>
</comment>
<dbReference type="SMART" id="SM00471">
    <property type="entry name" value="HDc"/>
    <property type="match status" value="1"/>
</dbReference>
<feature type="domain" description="HD-GYP" evidence="1">
    <location>
        <begin position="13"/>
        <end position="209"/>
    </location>
</feature>
<dbReference type="Gene3D" id="1.10.3210.10">
    <property type="entry name" value="Hypothetical protein af1432"/>
    <property type="match status" value="1"/>
</dbReference>
<protein>
    <submittedName>
        <fullName evidence="2">HD-GYP domain-containing protein</fullName>
        <ecNumber evidence="2">3.1.4.-</ecNumber>
    </submittedName>
</protein>
<dbReference type="EMBL" id="JBHTGQ010000054">
    <property type="protein sequence ID" value="MFC7751617.1"/>
    <property type="molecule type" value="Genomic_DNA"/>
</dbReference>
<accession>A0ABW2V632</accession>
<dbReference type="InterPro" id="IPR006675">
    <property type="entry name" value="HDIG_dom"/>
</dbReference>
<dbReference type="NCBIfam" id="TIGR00277">
    <property type="entry name" value="HDIG"/>
    <property type="match status" value="1"/>
</dbReference>
<dbReference type="PROSITE" id="PS51832">
    <property type="entry name" value="HD_GYP"/>
    <property type="match status" value="1"/>
</dbReference>